<dbReference type="Proteomes" id="UP000218366">
    <property type="component" value="Unassembled WGS sequence"/>
</dbReference>
<evidence type="ECO:0000313" key="5">
    <source>
        <dbReference type="Proteomes" id="UP000218366"/>
    </source>
</evidence>
<evidence type="ECO:0000256" key="2">
    <source>
        <dbReference type="SAM" id="Phobius"/>
    </source>
</evidence>
<comment type="caution">
    <text evidence="4">The sequence shown here is derived from an EMBL/GenBank/DDBJ whole genome shotgun (WGS) entry which is preliminary data.</text>
</comment>
<name>A0A2A4B662_9SPHN</name>
<feature type="transmembrane region" description="Helical" evidence="2">
    <location>
        <begin position="253"/>
        <end position="275"/>
    </location>
</feature>
<feature type="domain" description="DUF4178" evidence="3">
    <location>
        <begin position="93"/>
        <end position="223"/>
    </location>
</feature>
<protein>
    <recommendedName>
        <fullName evidence="3">DUF4178 domain-containing protein</fullName>
    </recommendedName>
</protein>
<evidence type="ECO:0000256" key="1">
    <source>
        <dbReference type="SAM" id="MobiDB-lite"/>
    </source>
</evidence>
<accession>A0A2A4B662</accession>
<gene>
    <name evidence="4" type="ORF">COC42_02405</name>
</gene>
<reference evidence="4 5" key="1">
    <citation type="submission" date="2017-09" db="EMBL/GenBank/DDBJ databases">
        <title>Sphingomonas spermidinifaciens 9NM-10, whole genome shotgun sequence.</title>
        <authorList>
            <person name="Feng G."/>
            <person name="Zhu H."/>
        </authorList>
    </citation>
    <scope>NUCLEOTIDE SEQUENCE [LARGE SCALE GENOMIC DNA]</scope>
    <source>
        <strain evidence="4 5">9NM-10</strain>
    </source>
</reference>
<evidence type="ECO:0000259" key="3">
    <source>
        <dbReference type="Pfam" id="PF13785"/>
    </source>
</evidence>
<keyword evidence="5" id="KW-1185">Reference proteome</keyword>
<feature type="compositionally biased region" description="Basic and acidic residues" evidence="1">
    <location>
        <begin position="345"/>
        <end position="362"/>
    </location>
</feature>
<dbReference type="Pfam" id="PF13785">
    <property type="entry name" value="DUF4178"/>
    <property type="match status" value="1"/>
</dbReference>
<keyword evidence="2" id="KW-1133">Transmembrane helix</keyword>
<dbReference type="EMBL" id="NWMW01000001">
    <property type="protein sequence ID" value="PCD03279.1"/>
    <property type="molecule type" value="Genomic_DNA"/>
</dbReference>
<dbReference type="AlphaFoldDB" id="A0A2A4B662"/>
<feature type="transmembrane region" description="Helical" evidence="2">
    <location>
        <begin position="433"/>
        <end position="456"/>
    </location>
</feature>
<feature type="region of interest" description="Disordered" evidence="1">
    <location>
        <begin position="343"/>
        <end position="362"/>
    </location>
</feature>
<proteinExistence type="predicted"/>
<evidence type="ECO:0000313" key="4">
    <source>
        <dbReference type="EMBL" id="PCD03279.1"/>
    </source>
</evidence>
<organism evidence="4 5">
    <name type="scientific">Sphingomonas spermidinifaciens</name>
    <dbReference type="NCBI Taxonomy" id="1141889"/>
    <lineage>
        <taxon>Bacteria</taxon>
        <taxon>Pseudomonadati</taxon>
        <taxon>Pseudomonadota</taxon>
        <taxon>Alphaproteobacteria</taxon>
        <taxon>Sphingomonadales</taxon>
        <taxon>Sphingomonadaceae</taxon>
        <taxon>Sphingomonas</taxon>
    </lineage>
</organism>
<sequence length="473" mass="51244">MTAATSSSRSLRRPACARSRGGRCLAMAEAAAPQPAAKAVSCPNCGGTVTLRAAGYSVTVACEYCASILDVSQPEVQLVTRYNERATRLAIPLGTRGTLDGTEWEVVGWMARDDSGYAWQEFLLFNPYHGYRWLIEQRGGWSLGEQLTRTPEGAWGGLKVDGERYTPFFADGTARVTDVVGEFYWRVKRGDSVRTDDWVRPGAMLSREADDHEVSWSRSRYLSTPAVAGAFGVPAHTKAWPPLPHQPSPALPFVKAGIVIALLAVAALILGAVVMGGGRTLWQGSVTIASDGRDQQAIVGPIELTRPWQRVRVVADVPALSNGWVDLGYTLVDRKNQASFTASKAAERYSGRDSDGDWTEGDRSATADFATLPAGTYDLVVDYKGNNWIDPSRPPSNFWDLNANEPAPDWRRSGAFAPQIDLRVVSRGGAGGGVFFLMLVLLLIPLGIGLLIHAHFESARRAESDFAAQGDDD</sequence>
<dbReference type="OrthoDB" id="228033at2"/>
<dbReference type="InterPro" id="IPR025235">
    <property type="entry name" value="DUF4178"/>
</dbReference>
<keyword evidence="2" id="KW-0472">Membrane</keyword>
<keyword evidence="2" id="KW-0812">Transmembrane</keyword>